<evidence type="ECO:0000256" key="4">
    <source>
        <dbReference type="ARBA" id="ARBA00022989"/>
    </source>
</evidence>
<evidence type="ECO:0000256" key="3">
    <source>
        <dbReference type="ARBA" id="ARBA00022692"/>
    </source>
</evidence>
<comment type="caution">
    <text evidence="7">The sequence shown here is derived from an EMBL/GenBank/DDBJ whole genome shotgun (WGS) entry which is preliminary data.</text>
</comment>
<feature type="transmembrane region" description="Helical" evidence="6">
    <location>
        <begin position="47"/>
        <end position="71"/>
    </location>
</feature>
<sequence>MSRYSALFKNIGLFTVSNIAIKLVTFLLVPLYTYYLSASEFGITDMLNTVISLITPLATASISDSVLRFCVEDGENSAKYISTGFYINLASCVLVALMLPFLDFSFFGGLGDYKIWFLIAFAVMTFQLFFSNIARGLDQVKNMIWASVISSVTNIVLAVAFIAFMRMGVEGFFLSLVIGNLAGCCWYLIFGKYYRYFFSARADARSYGHRMLIYSLPLIPNSLFWWASQSINRFFITGMIGIAASGLFASASKFPAILNIMSNIFQQAWNLSAFQEFKSAGQDVFFSKVFKLYNAGIALCAGFFMCISSWVARFFLQGEFYQAWPLIPLLLLAFYYSTLSAYYGTVYTASMKTRYLFVSTLAGAGICTVTLYFLIRWTGLPGAGIASVLGNGIVWLMRVHNSRSIIRIKVNPLALALGNICLIVSAVVLTFQIPYSSVLSWGCFVALLLIMYWDVRPTVQEVFALLGRRKF</sequence>
<feature type="transmembrane region" description="Helical" evidence="6">
    <location>
        <begin position="12"/>
        <end position="35"/>
    </location>
</feature>
<dbReference type="PANTHER" id="PTHR30250">
    <property type="entry name" value="PST FAMILY PREDICTED COLANIC ACID TRANSPORTER"/>
    <property type="match status" value="1"/>
</dbReference>
<proteinExistence type="predicted"/>
<keyword evidence="5 6" id="KW-0472">Membrane</keyword>
<feature type="transmembrane region" description="Helical" evidence="6">
    <location>
        <begin position="410"/>
        <end position="432"/>
    </location>
</feature>
<evidence type="ECO:0000256" key="1">
    <source>
        <dbReference type="ARBA" id="ARBA00004651"/>
    </source>
</evidence>
<evidence type="ECO:0000313" key="8">
    <source>
        <dbReference type="Proteomes" id="UP000553756"/>
    </source>
</evidence>
<gene>
    <name evidence="7" type="ORF">G1C94_1098</name>
</gene>
<evidence type="ECO:0000256" key="2">
    <source>
        <dbReference type="ARBA" id="ARBA00022475"/>
    </source>
</evidence>
<protein>
    <submittedName>
        <fullName evidence="7">Multidrug transporter</fullName>
    </submittedName>
</protein>
<feature type="transmembrane region" description="Helical" evidence="6">
    <location>
        <begin position="355"/>
        <end position="375"/>
    </location>
</feature>
<keyword evidence="3 6" id="KW-0812">Transmembrane</keyword>
<feature type="transmembrane region" description="Helical" evidence="6">
    <location>
        <begin position="83"/>
        <end position="101"/>
    </location>
</feature>
<feature type="transmembrane region" description="Helical" evidence="6">
    <location>
        <begin position="113"/>
        <end position="131"/>
    </location>
</feature>
<evidence type="ECO:0000256" key="5">
    <source>
        <dbReference type="ARBA" id="ARBA00023136"/>
    </source>
</evidence>
<keyword evidence="4 6" id="KW-1133">Transmembrane helix</keyword>
<reference evidence="7 8" key="1">
    <citation type="submission" date="2020-02" db="EMBL/GenBank/DDBJ databases">
        <title>Characterization of phylogenetic diversity of novel bifidobacterial species isolated in Czech ZOOs.</title>
        <authorList>
            <person name="Lugli G.A."/>
            <person name="Vera N.B."/>
            <person name="Ventura M."/>
        </authorList>
    </citation>
    <scope>NUCLEOTIDE SEQUENCE [LARGE SCALE GENOMIC DNA]</scope>
    <source>
        <strain evidence="7 8">DSM 109963</strain>
    </source>
</reference>
<dbReference type="Proteomes" id="UP000553756">
    <property type="component" value="Unassembled WGS sequence"/>
</dbReference>
<dbReference type="InterPro" id="IPR002797">
    <property type="entry name" value="Polysacc_synth"/>
</dbReference>
<dbReference type="InterPro" id="IPR050833">
    <property type="entry name" value="Poly_Biosynth_Transport"/>
</dbReference>
<feature type="transmembrane region" description="Helical" evidence="6">
    <location>
        <begin position="143"/>
        <end position="165"/>
    </location>
</feature>
<feature type="transmembrane region" description="Helical" evidence="6">
    <location>
        <begin position="381"/>
        <end position="398"/>
    </location>
</feature>
<dbReference type="Pfam" id="PF01943">
    <property type="entry name" value="Polysacc_synt"/>
    <property type="match status" value="1"/>
</dbReference>
<feature type="transmembrane region" description="Helical" evidence="6">
    <location>
        <begin position="171"/>
        <end position="190"/>
    </location>
</feature>
<evidence type="ECO:0000313" key="7">
    <source>
        <dbReference type="EMBL" id="NMN02476.1"/>
    </source>
</evidence>
<comment type="subcellular location">
    <subcellularLocation>
        <location evidence="1">Cell membrane</location>
        <topology evidence="1">Multi-pass membrane protein</topology>
    </subcellularLocation>
</comment>
<feature type="transmembrane region" description="Helical" evidence="6">
    <location>
        <begin position="323"/>
        <end position="343"/>
    </location>
</feature>
<dbReference type="RefSeq" id="WP_172145984.1">
    <property type="nucleotide sequence ID" value="NZ_JAAIIJ010000021.1"/>
</dbReference>
<organism evidence="7 8">
    <name type="scientific">Bifidobacterium panos</name>
    <dbReference type="NCBI Taxonomy" id="2675321"/>
    <lineage>
        <taxon>Bacteria</taxon>
        <taxon>Bacillati</taxon>
        <taxon>Actinomycetota</taxon>
        <taxon>Actinomycetes</taxon>
        <taxon>Bifidobacteriales</taxon>
        <taxon>Bifidobacteriaceae</taxon>
        <taxon>Bifidobacterium</taxon>
    </lineage>
</organism>
<dbReference type="PANTHER" id="PTHR30250:SF11">
    <property type="entry name" value="O-ANTIGEN TRANSPORTER-RELATED"/>
    <property type="match status" value="1"/>
</dbReference>
<keyword evidence="8" id="KW-1185">Reference proteome</keyword>
<keyword evidence="2" id="KW-1003">Cell membrane</keyword>
<feature type="transmembrane region" description="Helical" evidence="6">
    <location>
        <begin position="292"/>
        <end position="311"/>
    </location>
</feature>
<evidence type="ECO:0000256" key="6">
    <source>
        <dbReference type="SAM" id="Phobius"/>
    </source>
</evidence>
<feature type="transmembrane region" description="Helical" evidence="6">
    <location>
        <begin position="438"/>
        <end position="455"/>
    </location>
</feature>
<accession>A0ABX1SXA6</accession>
<feature type="transmembrane region" description="Helical" evidence="6">
    <location>
        <begin position="234"/>
        <end position="251"/>
    </location>
</feature>
<feature type="transmembrane region" description="Helical" evidence="6">
    <location>
        <begin position="211"/>
        <end position="228"/>
    </location>
</feature>
<dbReference type="EMBL" id="JAAIIJ010000021">
    <property type="protein sequence ID" value="NMN02476.1"/>
    <property type="molecule type" value="Genomic_DNA"/>
</dbReference>
<name>A0ABX1SXA6_9BIFI</name>